<dbReference type="EMBL" id="VIGX01000026">
    <property type="protein sequence ID" value="TWS25554.1"/>
    <property type="molecule type" value="Genomic_DNA"/>
</dbReference>
<feature type="compositionally biased region" description="Basic and acidic residues" evidence="1">
    <location>
        <begin position="135"/>
        <end position="144"/>
    </location>
</feature>
<dbReference type="Pfam" id="PF01381">
    <property type="entry name" value="HTH_3"/>
    <property type="match status" value="1"/>
</dbReference>
<evidence type="ECO:0000259" key="2">
    <source>
        <dbReference type="PROSITE" id="PS50943"/>
    </source>
</evidence>
<feature type="region of interest" description="Disordered" evidence="1">
    <location>
        <begin position="121"/>
        <end position="144"/>
    </location>
</feature>
<evidence type="ECO:0000256" key="1">
    <source>
        <dbReference type="SAM" id="MobiDB-lite"/>
    </source>
</evidence>
<dbReference type="RefSeq" id="WP_146489229.1">
    <property type="nucleotide sequence ID" value="NZ_VIGX01000026.1"/>
</dbReference>
<comment type="caution">
    <text evidence="3">The sequence shown here is derived from an EMBL/GenBank/DDBJ whole genome shotgun (WGS) entry which is preliminary data.</text>
</comment>
<proteinExistence type="predicted"/>
<dbReference type="InterPro" id="IPR010982">
    <property type="entry name" value="Lambda_DNA-bd_dom_sf"/>
</dbReference>
<dbReference type="GO" id="GO:0003677">
    <property type="term" value="F:DNA binding"/>
    <property type="evidence" value="ECO:0007669"/>
    <property type="project" value="InterPro"/>
</dbReference>
<evidence type="ECO:0000313" key="3">
    <source>
        <dbReference type="EMBL" id="TWS25554.1"/>
    </source>
</evidence>
<keyword evidence="4" id="KW-1185">Reference proteome</keyword>
<sequence length="144" mass="15840">MPAAPKDLPAKYLALADETGVDIRNQADLERVTGLATSSLTNFLNGKTRNPTNETWVAVSRAFKVSIERLRSVRDDEPEGDPITIPEGAHLLDKKQRRVVSDMIEELVAKQRLVLALTREQADAEARTKGLGKRAVHDGPEDDA</sequence>
<feature type="domain" description="HTH cro/C1-type" evidence="2">
    <location>
        <begin position="26"/>
        <end position="70"/>
    </location>
</feature>
<dbReference type="Proteomes" id="UP000319375">
    <property type="component" value="Unassembled WGS sequence"/>
</dbReference>
<reference evidence="3 4" key="1">
    <citation type="submission" date="2019-06" db="EMBL/GenBank/DDBJ databases">
        <title>Tsukamurella conjunctivitidis sp. nov., Tsukamurella assacharolytica sp. nov. and Tsukamurella sputae sp. nov. isolated from patients with conjunctivitis, bacteraemia (lymphoma) and respiratory infection (sputum) in Hong Kong.</title>
        <authorList>
            <person name="Teng J.L.L."/>
            <person name="Lee H.H."/>
            <person name="Fong J.Y.H."/>
            <person name="Fok K.M.N."/>
            <person name="Lau S.K.P."/>
            <person name="Woo P.C.Y."/>
        </authorList>
    </citation>
    <scope>NUCLEOTIDE SEQUENCE [LARGE SCALE GENOMIC DNA]</scope>
    <source>
        <strain evidence="3 4">HKU72</strain>
    </source>
</reference>
<gene>
    <name evidence="3" type="ORF">FK530_22810</name>
</gene>
<evidence type="ECO:0000313" key="4">
    <source>
        <dbReference type="Proteomes" id="UP000319375"/>
    </source>
</evidence>
<organism evidence="3 4">
    <name type="scientific">Tsukamurella conjunctivitidis</name>
    <dbReference type="NCBI Taxonomy" id="2592068"/>
    <lineage>
        <taxon>Bacteria</taxon>
        <taxon>Bacillati</taxon>
        <taxon>Actinomycetota</taxon>
        <taxon>Actinomycetes</taxon>
        <taxon>Mycobacteriales</taxon>
        <taxon>Tsukamurellaceae</taxon>
        <taxon>Tsukamurella</taxon>
    </lineage>
</organism>
<dbReference type="InterPro" id="IPR001387">
    <property type="entry name" value="Cro/C1-type_HTH"/>
</dbReference>
<accession>A0A5C5RS30</accession>
<dbReference type="SUPFAM" id="SSF47413">
    <property type="entry name" value="lambda repressor-like DNA-binding domains"/>
    <property type="match status" value="1"/>
</dbReference>
<dbReference type="AlphaFoldDB" id="A0A5C5RS30"/>
<name>A0A5C5RS30_9ACTN</name>
<protein>
    <submittedName>
        <fullName evidence="3">Helix-turn-helix transcriptional regulator</fullName>
    </submittedName>
</protein>
<dbReference type="PROSITE" id="PS50943">
    <property type="entry name" value="HTH_CROC1"/>
    <property type="match status" value="1"/>
</dbReference>
<dbReference type="Gene3D" id="1.10.260.40">
    <property type="entry name" value="lambda repressor-like DNA-binding domains"/>
    <property type="match status" value="1"/>
</dbReference>